<dbReference type="AlphaFoldDB" id="A0A8H8CN97"/>
<feature type="compositionally biased region" description="Basic and acidic residues" evidence="1">
    <location>
        <begin position="387"/>
        <end position="409"/>
    </location>
</feature>
<sequence>MTLERFDTTLKLPWDLLGFKLGLGLNALTGGIAANPFRTVTEPAKSSKIERSASKITAAEETITSLQKKRISSSGTVNVVLPVAAPITGVSIDAGIALEKSKGSSERTVVFRHRAEGLFEPEQLDLTKLQLRGSAETILQAKNYVKFRERYGDYFVAGVQRFYSFDVIMVCKASNTENMKDFKSRARTSLDKLFSAKTELDISKKSSEYDFVASVDFEQTGCDFELVQDLTTLGKLAAALEFTQKLKKAKTKPTGTPRIALLRHYSVVPSVDIENKLPVARTIFSDLHQAEELCVKIDNLAAQCSHPDFEAYRQTVADAQKHVTNFRRDRTHMGQDTVARETALRRLKRSKGELNDLLNRYSFLRKVVEWKKKNPFEDDQISMDRGTTYDRKEFGMTETRESSRQDPSSKSRRVTLENGTISGFQRVMDCTPARKKGIIEGLRGKREEEIGLAKKSHAEEGKSETIQFEKESFYIVGWVASVDSEETGYKYAEIKSGGILKENLNLDLVSYVDTTWHIRIVFVRKKYYDFPSLLQ</sequence>
<comment type="caution">
    <text evidence="2">The sequence shown here is derived from an EMBL/GenBank/DDBJ whole genome shotgun (WGS) entry which is preliminary data.</text>
</comment>
<evidence type="ECO:0000313" key="2">
    <source>
        <dbReference type="EMBL" id="KAG5170839.1"/>
    </source>
</evidence>
<dbReference type="OrthoDB" id="3003433at2759"/>
<reference evidence="2" key="1">
    <citation type="submission" date="2021-02" db="EMBL/GenBank/DDBJ databases">
        <title>Psilocybe cubensis genome.</title>
        <authorList>
            <person name="Mckernan K.J."/>
            <person name="Crawford S."/>
            <person name="Trippe A."/>
            <person name="Kane L.T."/>
            <person name="Mclaughlin S."/>
        </authorList>
    </citation>
    <scope>NUCLEOTIDE SEQUENCE [LARGE SCALE GENOMIC DNA]</scope>
    <source>
        <strain evidence="2">MGC-MH-2018</strain>
    </source>
</reference>
<protein>
    <recommendedName>
        <fullName evidence="3">MACPF domain-containing protein</fullName>
    </recommendedName>
</protein>
<evidence type="ECO:0008006" key="3">
    <source>
        <dbReference type="Google" id="ProtNLM"/>
    </source>
</evidence>
<organism evidence="2">
    <name type="scientific">Psilocybe cubensis</name>
    <name type="common">Psychedelic mushroom</name>
    <name type="synonym">Stropharia cubensis</name>
    <dbReference type="NCBI Taxonomy" id="181762"/>
    <lineage>
        <taxon>Eukaryota</taxon>
        <taxon>Fungi</taxon>
        <taxon>Dikarya</taxon>
        <taxon>Basidiomycota</taxon>
        <taxon>Agaricomycotina</taxon>
        <taxon>Agaricomycetes</taxon>
        <taxon>Agaricomycetidae</taxon>
        <taxon>Agaricales</taxon>
        <taxon>Agaricineae</taxon>
        <taxon>Strophariaceae</taxon>
        <taxon>Psilocybe</taxon>
    </lineage>
</organism>
<feature type="region of interest" description="Disordered" evidence="1">
    <location>
        <begin position="381"/>
        <end position="416"/>
    </location>
</feature>
<accession>A0A8H8CN97</accession>
<gene>
    <name evidence="2" type="ORF">JR316_002914</name>
</gene>
<proteinExistence type="predicted"/>
<name>A0A8H8CN97_PSICU</name>
<evidence type="ECO:0000256" key="1">
    <source>
        <dbReference type="SAM" id="MobiDB-lite"/>
    </source>
</evidence>
<dbReference type="EMBL" id="JAFIQS010000003">
    <property type="protein sequence ID" value="KAG5170839.1"/>
    <property type="molecule type" value="Genomic_DNA"/>
</dbReference>